<reference evidence="1" key="1">
    <citation type="submission" date="2020-05" db="EMBL/GenBank/DDBJ databases">
        <title>Large-scale comparative analyses of tick genomes elucidate their genetic diversity and vector capacities.</title>
        <authorList>
            <person name="Jia N."/>
            <person name="Wang J."/>
            <person name="Shi W."/>
            <person name="Du L."/>
            <person name="Sun Y."/>
            <person name="Zhan W."/>
            <person name="Jiang J."/>
            <person name="Wang Q."/>
            <person name="Zhang B."/>
            <person name="Ji P."/>
            <person name="Sakyi L.B."/>
            <person name="Cui X."/>
            <person name="Yuan T."/>
            <person name="Jiang B."/>
            <person name="Yang W."/>
            <person name="Lam T.T.-Y."/>
            <person name="Chang Q."/>
            <person name="Ding S."/>
            <person name="Wang X."/>
            <person name="Zhu J."/>
            <person name="Ruan X."/>
            <person name="Zhao L."/>
            <person name="Wei J."/>
            <person name="Que T."/>
            <person name="Du C."/>
            <person name="Cheng J."/>
            <person name="Dai P."/>
            <person name="Han X."/>
            <person name="Huang E."/>
            <person name="Gao Y."/>
            <person name="Liu J."/>
            <person name="Shao H."/>
            <person name="Ye R."/>
            <person name="Li L."/>
            <person name="Wei W."/>
            <person name="Wang X."/>
            <person name="Wang C."/>
            <person name="Yang T."/>
            <person name="Huo Q."/>
            <person name="Li W."/>
            <person name="Guo W."/>
            <person name="Chen H."/>
            <person name="Zhou L."/>
            <person name="Ni X."/>
            <person name="Tian J."/>
            <person name="Zhou Y."/>
            <person name="Sheng Y."/>
            <person name="Liu T."/>
            <person name="Pan Y."/>
            <person name="Xia L."/>
            <person name="Li J."/>
            <person name="Zhao F."/>
            <person name="Cao W."/>
        </authorList>
    </citation>
    <scope>NUCLEOTIDE SEQUENCE</scope>
    <source>
        <strain evidence="1">Dsil-2018</strain>
    </source>
</reference>
<dbReference type="Proteomes" id="UP000821865">
    <property type="component" value="Chromosome 10"/>
</dbReference>
<name>A0ACB8DNT3_DERSI</name>
<dbReference type="EMBL" id="CM023479">
    <property type="protein sequence ID" value="KAH7974185.1"/>
    <property type="molecule type" value="Genomic_DNA"/>
</dbReference>
<keyword evidence="2" id="KW-1185">Reference proteome</keyword>
<gene>
    <name evidence="1" type="ORF">HPB49_011795</name>
</gene>
<accession>A0ACB8DNT3</accession>
<protein>
    <submittedName>
        <fullName evidence="1">Uncharacterized protein</fullName>
    </submittedName>
</protein>
<comment type="caution">
    <text evidence="1">The sequence shown here is derived from an EMBL/GenBank/DDBJ whole genome shotgun (WGS) entry which is preliminary data.</text>
</comment>
<organism evidence="1 2">
    <name type="scientific">Dermacentor silvarum</name>
    <name type="common">Tick</name>
    <dbReference type="NCBI Taxonomy" id="543639"/>
    <lineage>
        <taxon>Eukaryota</taxon>
        <taxon>Metazoa</taxon>
        <taxon>Ecdysozoa</taxon>
        <taxon>Arthropoda</taxon>
        <taxon>Chelicerata</taxon>
        <taxon>Arachnida</taxon>
        <taxon>Acari</taxon>
        <taxon>Parasitiformes</taxon>
        <taxon>Ixodida</taxon>
        <taxon>Ixodoidea</taxon>
        <taxon>Ixodidae</taxon>
        <taxon>Rhipicephalinae</taxon>
        <taxon>Dermacentor</taxon>
    </lineage>
</organism>
<sequence>MGLKTSKSPTPGPFRPASKSGAFITTLAFPDVYDKFRSLSSNQSITDTKTCTLGGYTLAVQCKLTMDKSGSSDHGEWDNHVVWPFEKKVTLILAHPRDYSKDISSPILLDQKSMVRKPEPGHGNPGGCSSPVKWEQIDSSGFIVNKSLYVNVELK</sequence>
<proteinExistence type="predicted"/>
<evidence type="ECO:0000313" key="1">
    <source>
        <dbReference type="EMBL" id="KAH7974185.1"/>
    </source>
</evidence>
<evidence type="ECO:0000313" key="2">
    <source>
        <dbReference type="Proteomes" id="UP000821865"/>
    </source>
</evidence>